<dbReference type="Pfam" id="PF00196">
    <property type="entry name" value="GerE"/>
    <property type="match status" value="1"/>
</dbReference>
<dbReference type="InterPro" id="IPR011006">
    <property type="entry name" value="CheY-like_superfamily"/>
</dbReference>
<keyword evidence="7" id="KW-1185">Reference proteome</keyword>
<dbReference type="PANTHER" id="PTHR43214:SF43">
    <property type="entry name" value="TWO-COMPONENT RESPONSE REGULATOR"/>
    <property type="match status" value="1"/>
</dbReference>
<protein>
    <submittedName>
        <fullName evidence="6">Two component transcriptional regulator, LuxR family</fullName>
    </submittedName>
</protein>
<dbReference type="EMBL" id="FOSH01000001">
    <property type="protein sequence ID" value="SFJ76642.1"/>
    <property type="molecule type" value="Genomic_DNA"/>
</dbReference>
<gene>
    <name evidence="6" type="ORF">SAMN04488079_101125</name>
</gene>
<dbReference type="SUPFAM" id="SSF46894">
    <property type="entry name" value="C-terminal effector domain of the bipartite response regulators"/>
    <property type="match status" value="1"/>
</dbReference>
<dbReference type="PANTHER" id="PTHR43214">
    <property type="entry name" value="TWO-COMPONENT RESPONSE REGULATOR"/>
    <property type="match status" value="1"/>
</dbReference>
<evidence type="ECO:0000256" key="1">
    <source>
        <dbReference type="ARBA" id="ARBA00022553"/>
    </source>
</evidence>
<keyword evidence="1 3" id="KW-0597">Phosphoprotein</keyword>
<dbReference type="Pfam" id="PF00072">
    <property type="entry name" value="Response_reg"/>
    <property type="match status" value="1"/>
</dbReference>
<evidence type="ECO:0000313" key="6">
    <source>
        <dbReference type="EMBL" id="SFJ76642.1"/>
    </source>
</evidence>
<dbReference type="GO" id="GO:0006355">
    <property type="term" value="P:regulation of DNA-templated transcription"/>
    <property type="evidence" value="ECO:0007669"/>
    <property type="project" value="InterPro"/>
</dbReference>
<evidence type="ECO:0000256" key="2">
    <source>
        <dbReference type="ARBA" id="ARBA00023125"/>
    </source>
</evidence>
<accession>A0A1I3U164</accession>
<evidence type="ECO:0000313" key="7">
    <source>
        <dbReference type="Proteomes" id="UP000198924"/>
    </source>
</evidence>
<evidence type="ECO:0000259" key="4">
    <source>
        <dbReference type="PROSITE" id="PS50043"/>
    </source>
</evidence>
<dbReference type="Gene3D" id="3.40.50.2300">
    <property type="match status" value="1"/>
</dbReference>
<dbReference type="GO" id="GO:0003677">
    <property type="term" value="F:DNA binding"/>
    <property type="evidence" value="ECO:0007669"/>
    <property type="project" value="UniProtKB-KW"/>
</dbReference>
<evidence type="ECO:0000259" key="5">
    <source>
        <dbReference type="PROSITE" id="PS50110"/>
    </source>
</evidence>
<dbReference type="SMART" id="SM00448">
    <property type="entry name" value="REC"/>
    <property type="match status" value="1"/>
</dbReference>
<dbReference type="STRING" id="45496.SAMN04488079_101125"/>
<dbReference type="Proteomes" id="UP000198924">
    <property type="component" value="Unassembled WGS sequence"/>
</dbReference>
<evidence type="ECO:0000256" key="3">
    <source>
        <dbReference type="PROSITE-ProRule" id="PRU00169"/>
    </source>
</evidence>
<feature type="domain" description="HTH luxR-type" evidence="4">
    <location>
        <begin position="143"/>
        <end position="208"/>
    </location>
</feature>
<dbReference type="InterPro" id="IPR039420">
    <property type="entry name" value="WalR-like"/>
</dbReference>
<keyword evidence="2" id="KW-0238">DNA-binding</keyword>
<proteinExistence type="predicted"/>
<dbReference type="InterPro" id="IPR001789">
    <property type="entry name" value="Sig_transdc_resp-reg_receiver"/>
</dbReference>
<dbReference type="PROSITE" id="PS50043">
    <property type="entry name" value="HTH_LUXR_2"/>
    <property type="match status" value="1"/>
</dbReference>
<dbReference type="InterPro" id="IPR058245">
    <property type="entry name" value="NreC/VraR/RcsB-like_REC"/>
</dbReference>
<feature type="modified residue" description="4-aspartylphosphate" evidence="3">
    <location>
        <position position="56"/>
    </location>
</feature>
<dbReference type="PRINTS" id="PR00038">
    <property type="entry name" value="HTHLUXR"/>
</dbReference>
<dbReference type="OrthoDB" id="9796655at2"/>
<dbReference type="PROSITE" id="PS50110">
    <property type="entry name" value="RESPONSE_REGULATORY"/>
    <property type="match status" value="1"/>
</dbReference>
<dbReference type="CDD" id="cd17535">
    <property type="entry name" value="REC_NarL-like"/>
    <property type="match status" value="1"/>
</dbReference>
<dbReference type="AlphaFoldDB" id="A0A1I3U164"/>
<dbReference type="SMART" id="SM00421">
    <property type="entry name" value="HTH_LUXR"/>
    <property type="match status" value="1"/>
</dbReference>
<dbReference type="CDD" id="cd06170">
    <property type="entry name" value="LuxR_C_like"/>
    <property type="match status" value="1"/>
</dbReference>
<reference evidence="7" key="1">
    <citation type="submission" date="2016-10" db="EMBL/GenBank/DDBJ databases">
        <authorList>
            <person name="Varghese N."/>
            <person name="Submissions S."/>
        </authorList>
    </citation>
    <scope>NUCLEOTIDE SEQUENCE [LARGE SCALE GENOMIC DNA]</scope>
    <source>
        <strain evidence="7">DSM 11578</strain>
    </source>
</reference>
<name>A0A1I3U164_9GAMM</name>
<dbReference type="RefSeq" id="WP_091711255.1">
    <property type="nucleotide sequence ID" value="NZ_FOSH01000001.1"/>
</dbReference>
<dbReference type="SUPFAM" id="SSF52172">
    <property type="entry name" value="CheY-like"/>
    <property type="match status" value="1"/>
</dbReference>
<sequence>MAKIKILLADDHEIVRSGLASMLNGYDDFQVVKEIPSGEKAYQAYTELLPDVLITDMSMPGIGGLEAVRRICGKFRNARIIVFSMHENVTLAMQAMSAGAKGYVIKSGDSQDLVTAIHHVMNGKNFLSAEMAQKIAMQSVTGSDDPTQRLSTREFEIFRLLAEGLTISQVASQLSLEAKTIANYQTMLKHKLGFNSSAEMVRLAIKYGVVSS</sequence>
<dbReference type="InterPro" id="IPR016032">
    <property type="entry name" value="Sig_transdc_resp-reg_C-effctor"/>
</dbReference>
<dbReference type="InterPro" id="IPR000792">
    <property type="entry name" value="Tscrpt_reg_LuxR_C"/>
</dbReference>
<organism evidence="6 7">
    <name type="scientific">Methylophaga sulfidovorans</name>
    <dbReference type="NCBI Taxonomy" id="45496"/>
    <lineage>
        <taxon>Bacteria</taxon>
        <taxon>Pseudomonadati</taxon>
        <taxon>Pseudomonadota</taxon>
        <taxon>Gammaproteobacteria</taxon>
        <taxon>Thiotrichales</taxon>
        <taxon>Piscirickettsiaceae</taxon>
        <taxon>Methylophaga</taxon>
    </lineage>
</organism>
<feature type="domain" description="Response regulatory" evidence="5">
    <location>
        <begin position="5"/>
        <end position="121"/>
    </location>
</feature>
<dbReference type="GO" id="GO:0000160">
    <property type="term" value="P:phosphorelay signal transduction system"/>
    <property type="evidence" value="ECO:0007669"/>
    <property type="project" value="InterPro"/>
</dbReference>